<dbReference type="GO" id="GO:0003677">
    <property type="term" value="F:DNA binding"/>
    <property type="evidence" value="ECO:0007669"/>
    <property type="project" value="InterPro"/>
</dbReference>
<dbReference type="STRING" id="1185767.IIF7_00760"/>
<organism evidence="1 2">
    <name type="scientific">Zunongwangia atlantica 22II14-10F7</name>
    <dbReference type="NCBI Taxonomy" id="1185767"/>
    <lineage>
        <taxon>Bacteria</taxon>
        <taxon>Pseudomonadati</taxon>
        <taxon>Bacteroidota</taxon>
        <taxon>Flavobacteriia</taxon>
        <taxon>Flavobacteriales</taxon>
        <taxon>Flavobacteriaceae</taxon>
        <taxon>Zunongwangia</taxon>
    </lineage>
</organism>
<dbReference type="EMBL" id="ARYN01000001">
    <property type="protein sequence ID" value="ORL47247.1"/>
    <property type="molecule type" value="Genomic_DNA"/>
</dbReference>
<dbReference type="GO" id="GO:0006313">
    <property type="term" value="P:DNA transposition"/>
    <property type="evidence" value="ECO:0007669"/>
    <property type="project" value="InterPro"/>
</dbReference>
<dbReference type="OrthoDB" id="1444111at2"/>
<dbReference type="GO" id="GO:0004803">
    <property type="term" value="F:transposase activity"/>
    <property type="evidence" value="ECO:0007669"/>
    <property type="project" value="InterPro"/>
</dbReference>
<dbReference type="Pfam" id="PF01527">
    <property type="entry name" value="HTH_Tnp_1"/>
    <property type="match status" value="1"/>
</dbReference>
<sequence>MTRSSTSEMRKLVTSYYESGQSQTAFARDHGISKGKLCYWVNKFLKEESKKPEKSNFVSLSANPSTTPISSRSMHIRLGNGVEIEIPL</sequence>
<dbReference type="NCBIfam" id="NF047593">
    <property type="entry name" value="IS66_ISAeme5_TnpA"/>
    <property type="match status" value="1"/>
</dbReference>
<evidence type="ECO:0000313" key="2">
    <source>
        <dbReference type="Proteomes" id="UP000192746"/>
    </source>
</evidence>
<proteinExistence type="predicted"/>
<dbReference type="Proteomes" id="UP000192746">
    <property type="component" value="Unassembled WGS sequence"/>
</dbReference>
<comment type="caution">
    <text evidence="1">The sequence shown here is derived from an EMBL/GenBank/DDBJ whole genome shotgun (WGS) entry which is preliminary data.</text>
</comment>
<protein>
    <recommendedName>
        <fullName evidence="3">Transposase</fullName>
    </recommendedName>
</protein>
<keyword evidence="2" id="KW-1185">Reference proteome</keyword>
<evidence type="ECO:0008006" key="3">
    <source>
        <dbReference type="Google" id="ProtNLM"/>
    </source>
</evidence>
<gene>
    <name evidence="1" type="ORF">IIF7_00760</name>
</gene>
<accession>A0A1Y1T854</accession>
<dbReference type="InterPro" id="IPR002514">
    <property type="entry name" value="Transposase_8"/>
</dbReference>
<dbReference type="RefSeq" id="WP_084839786.1">
    <property type="nucleotide sequence ID" value="NZ_ARYN01000001.1"/>
</dbReference>
<name>A0A1Y1T854_9FLAO</name>
<dbReference type="AlphaFoldDB" id="A0A1Y1T854"/>
<evidence type="ECO:0000313" key="1">
    <source>
        <dbReference type="EMBL" id="ORL47247.1"/>
    </source>
</evidence>
<reference evidence="1 2" key="1">
    <citation type="submission" date="2013-04" db="EMBL/GenBank/DDBJ databases">
        <title>Zunongwangia sp. 22II14-10F7 Genome Sequencing.</title>
        <authorList>
            <person name="Lai Q."/>
            <person name="Shao Z."/>
        </authorList>
    </citation>
    <scope>NUCLEOTIDE SEQUENCE [LARGE SCALE GENOMIC DNA]</scope>
    <source>
        <strain evidence="1 2">22II14-10F7</strain>
    </source>
</reference>